<dbReference type="Proteomes" id="UP000709466">
    <property type="component" value="Unassembled WGS sequence"/>
</dbReference>
<sequence length="94" mass="10416">MGMKREQGETIALQALAWLASNEELMPIFMGSTGVSVDDVKNQAGQPEFLLSVLEFITMDDKWIVDCCDALNVPYTTLMEARAALPGGQHMHWT</sequence>
<evidence type="ECO:0000313" key="2">
    <source>
        <dbReference type="Proteomes" id="UP000709466"/>
    </source>
</evidence>
<dbReference type="InterPro" id="IPR021955">
    <property type="entry name" value="DUF3572"/>
</dbReference>
<evidence type="ECO:0000313" key="1">
    <source>
        <dbReference type="EMBL" id="NIY72385.1"/>
    </source>
</evidence>
<dbReference type="EMBL" id="JAATOP010000004">
    <property type="protein sequence ID" value="NIY72385.1"/>
    <property type="molecule type" value="Genomic_DNA"/>
</dbReference>
<reference evidence="1 2" key="1">
    <citation type="submission" date="2020-03" db="EMBL/GenBank/DDBJ databases">
        <title>Bacterial isolates of synthetic phycosphere.</title>
        <authorList>
            <person name="Fu H."/>
            <person name="Moran M.A."/>
        </authorList>
    </citation>
    <scope>NUCLEOTIDE SEQUENCE [LARGE SCALE GENOMIC DNA]</scope>
    <source>
        <strain evidence="1 2">HF1</strain>
    </source>
</reference>
<organism evidence="1 2">
    <name type="scientific">Marivivens donghaensis</name>
    <dbReference type="NCBI Taxonomy" id="1699413"/>
    <lineage>
        <taxon>Bacteria</taxon>
        <taxon>Pseudomonadati</taxon>
        <taxon>Pseudomonadota</taxon>
        <taxon>Alphaproteobacteria</taxon>
        <taxon>Rhodobacterales</taxon>
        <taxon>Paracoccaceae</taxon>
        <taxon>Marivivens group</taxon>
        <taxon>Marivivens</taxon>
    </lineage>
</organism>
<comment type="caution">
    <text evidence="1">The sequence shown here is derived from an EMBL/GenBank/DDBJ whole genome shotgun (WGS) entry which is preliminary data.</text>
</comment>
<protein>
    <submittedName>
        <fullName evidence="1">DUF3572 domain-containing protein</fullName>
    </submittedName>
</protein>
<proteinExistence type="predicted"/>
<keyword evidence="2" id="KW-1185">Reference proteome</keyword>
<gene>
    <name evidence="1" type="ORF">HCZ30_08035</name>
</gene>
<name>A0ABX0VY83_9RHOB</name>
<dbReference type="Pfam" id="PF12096">
    <property type="entry name" value="DUF3572"/>
    <property type="match status" value="1"/>
</dbReference>
<accession>A0ABX0VY83</accession>